<accession>A0ABQ0IW72</accession>
<name>A0ABQ0IW72_GLUTH</name>
<evidence type="ECO:0000259" key="2">
    <source>
        <dbReference type="Pfam" id="PF04233"/>
    </source>
</evidence>
<dbReference type="EMBL" id="BASM01000016">
    <property type="protein sequence ID" value="GAD26453.1"/>
    <property type="molecule type" value="Genomic_DNA"/>
</dbReference>
<feature type="region of interest" description="Disordered" evidence="1">
    <location>
        <begin position="241"/>
        <end position="264"/>
    </location>
</feature>
<reference evidence="3 4" key="1">
    <citation type="submission" date="2013-08" db="EMBL/GenBank/DDBJ databases">
        <title>Gluconobacter thailandicus NBRC 3257 whole genome sequence.</title>
        <authorList>
            <person name="Matsutani M."/>
            <person name="Yakushi T."/>
            <person name="Matsushita K."/>
        </authorList>
    </citation>
    <scope>NUCLEOTIDE SEQUENCE [LARGE SCALE GENOMIC DNA]</scope>
    <source>
        <strain evidence="3 4">NBRC 3257</strain>
    </source>
</reference>
<organism evidence="3 4">
    <name type="scientific">Gluconobacter thailandicus NBRC 3257</name>
    <dbReference type="NCBI Taxonomy" id="1381097"/>
    <lineage>
        <taxon>Bacteria</taxon>
        <taxon>Pseudomonadati</taxon>
        <taxon>Pseudomonadota</taxon>
        <taxon>Alphaproteobacteria</taxon>
        <taxon>Acetobacterales</taxon>
        <taxon>Acetobacteraceae</taxon>
        <taxon>Gluconobacter</taxon>
    </lineage>
</organism>
<dbReference type="RefSeq" id="WP_007283034.1">
    <property type="nucleotide sequence ID" value="NZ_BASM01000016.1"/>
</dbReference>
<gene>
    <name evidence="3" type="ORF">NBRC3257_1452</name>
</gene>
<evidence type="ECO:0000313" key="4">
    <source>
        <dbReference type="Proteomes" id="UP000018209"/>
    </source>
</evidence>
<comment type="caution">
    <text evidence="3">The sequence shown here is derived from an EMBL/GenBank/DDBJ whole genome shotgun (WGS) entry which is preliminary data.</text>
</comment>
<evidence type="ECO:0000256" key="1">
    <source>
        <dbReference type="SAM" id="MobiDB-lite"/>
    </source>
</evidence>
<evidence type="ECO:0000313" key="3">
    <source>
        <dbReference type="EMBL" id="GAD26453.1"/>
    </source>
</evidence>
<dbReference type="InterPro" id="IPR006528">
    <property type="entry name" value="Phage_head_morphogenesis_dom"/>
</dbReference>
<keyword evidence="4" id="KW-1185">Reference proteome</keyword>
<feature type="domain" description="Phage head morphogenesis" evidence="2">
    <location>
        <begin position="58"/>
        <end position="173"/>
    </location>
</feature>
<proteinExistence type="predicted"/>
<dbReference type="Proteomes" id="UP000018209">
    <property type="component" value="Unassembled WGS sequence"/>
</dbReference>
<dbReference type="Pfam" id="PF04233">
    <property type="entry name" value="Phage_Mu_F"/>
    <property type="match status" value="1"/>
</dbReference>
<protein>
    <submittedName>
        <fullName evidence="3">Mu-like prophage FluMu F protein</fullName>
    </submittedName>
</protein>
<sequence>MAESILQAVRLPPKDALAYFRQKENVSTDHWTDLWHEGHARGFMVAGAASQDLLKDLRTGVDKIMSQGMTMQEWRKEFPQIADRYGWQYNGSPGWRADIIYDTNMTTALSAGRYRRMVTPEALELYPFWRYTHHACLHPRPQHVAWDGLILPADDPWWQTHFPPNGWRCHCTVEVVSRAKLKRMGWEVSEAPPIETRPWINPRNGTVHQVPVGIDPGFAYNPGRAWKTNEDIRSGRAQSRFVAEDAGPTRAPNRQPIAPETTGVRPSVVPEAAPHVQVPEPAQHRPLSEPEQRHTDIKGMLDILHSPDGTRELPVGTVPAGVQAALGAKSDRALFSTVTARKQLKNHADLTDDDYRLLPEILSDPAVIAHSRALHVLLFRRLGKLYRAVVKVTQDGQHIYVQSFHVTTVTEARRAMKGRDVVKGTLADLEEDGDAPAGPHSNPA</sequence>